<proteinExistence type="predicted"/>
<dbReference type="PANTHER" id="PTHR21310">
    <property type="entry name" value="AMINOGLYCOSIDE PHOSPHOTRANSFERASE-RELATED-RELATED"/>
    <property type="match status" value="1"/>
</dbReference>
<gene>
    <name evidence="2" type="ORF">C8E03_11212</name>
    <name evidence="3" type="ORF">CG710_005525</name>
</gene>
<comment type="caution">
    <text evidence="2">The sequence shown here is derived from an EMBL/GenBank/DDBJ whole genome shotgun (WGS) entry which is preliminary data.</text>
</comment>
<protein>
    <submittedName>
        <fullName evidence="3">Aminoglycoside phosphotransferase</fullName>
    </submittedName>
</protein>
<dbReference type="InterPro" id="IPR011009">
    <property type="entry name" value="Kinase-like_dom_sf"/>
</dbReference>
<dbReference type="Gene3D" id="3.90.1200.10">
    <property type="match status" value="1"/>
</dbReference>
<sequence>MKLENVITSRSHKMIYQSGDTIIKLFDENYPKSDVLNEALNQSRVEETGLNIPNIIEVSKIDGKWAITMEHIEGKTLAELMKENPKDIDKYLEQFVSLQVEIHSKRAPLLNRQKDKFIRKIKDLKDIDASTRYELLTRLDGMPKHSKVCHGDFNPSNIIVSNKGSYIIDWSHATQGNSSADAARTYLLFALQNEDLAKKYMKLFCKKSDIALQYVQNWLPIVAATQLGKENPSEKEFLTKWLDIFEYQ</sequence>
<dbReference type="RefSeq" id="WP_094380494.1">
    <property type="nucleotide sequence ID" value="NZ_NOKA02000005.1"/>
</dbReference>
<evidence type="ECO:0000313" key="4">
    <source>
        <dbReference type="Proteomes" id="UP000216411"/>
    </source>
</evidence>
<evidence type="ECO:0000313" key="3">
    <source>
        <dbReference type="EMBL" id="RDY32143.1"/>
    </source>
</evidence>
<name>A0A255HYS1_9FIRM</name>
<dbReference type="SUPFAM" id="SSF56112">
    <property type="entry name" value="Protein kinase-like (PK-like)"/>
    <property type="match status" value="1"/>
</dbReference>
<dbReference type="Proteomes" id="UP000247523">
    <property type="component" value="Unassembled WGS sequence"/>
</dbReference>
<keyword evidence="4" id="KW-1185">Reference proteome</keyword>
<feature type="domain" description="Aminoglycoside phosphotransferase" evidence="1">
    <location>
        <begin position="19"/>
        <end position="191"/>
    </location>
</feature>
<dbReference type="OrthoDB" id="9800774at2"/>
<dbReference type="InterPro" id="IPR002575">
    <property type="entry name" value="Aminoglycoside_PTrfase"/>
</dbReference>
<keyword evidence="3" id="KW-0808">Transferase</keyword>
<dbReference type="GO" id="GO:0016740">
    <property type="term" value="F:transferase activity"/>
    <property type="evidence" value="ECO:0007669"/>
    <property type="project" value="UniProtKB-KW"/>
</dbReference>
<dbReference type="AlphaFoldDB" id="A0A255HYS1"/>
<accession>A0A255HYS1</accession>
<evidence type="ECO:0000259" key="1">
    <source>
        <dbReference type="Pfam" id="PF01636"/>
    </source>
</evidence>
<dbReference type="InterPro" id="IPR051678">
    <property type="entry name" value="AGP_Transferase"/>
</dbReference>
<reference evidence="2 5" key="2">
    <citation type="submission" date="2018-05" db="EMBL/GenBank/DDBJ databases">
        <title>Genomic Encyclopedia of Type Strains, Phase IV (KMG-IV): sequencing the most valuable type-strain genomes for metagenomic binning, comparative biology and taxonomic classification.</title>
        <authorList>
            <person name="Goeker M."/>
        </authorList>
    </citation>
    <scope>NUCLEOTIDE SEQUENCE [LARGE SCALE GENOMIC DNA]</scope>
    <source>
        <strain evidence="2 5">DSM 28816</strain>
    </source>
</reference>
<organism evidence="2 5">
    <name type="scientific">Lachnotalea glycerini</name>
    <dbReference type="NCBI Taxonomy" id="1763509"/>
    <lineage>
        <taxon>Bacteria</taxon>
        <taxon>Bacillati</taxon>
        <taxon>Bacillota</taxon>
        <taxon>Clostridia</taxon>
        <taxon>Lachnospirales</taxon>
        <taxon>Lachnospiraceae</taxon>
        <taxon>Lachnotalea</taxon>
    </lineage>
</organism>
<evidence type="ECO:0000313" key="5">
    <source>
        <dbReference type="Proteomes" id="UP000247523"/>
    </source>
</evidence>
<reference evidence="3 4" key="1">
    <citation type="journal article" date="2017" name="Genome Announc.">
        <title>Draft Genome Sequence of a Sporulating and Motile Strain of Lachnotalea glycerini Isolated from Water in Quebec City, Canada.</title>
        <authorList>
            <person name="Maheux A.F."/>
            <person name="Boudreau D.K."/>
            <person name="Berube E."/>
            <person name="Boissinot M."/>
            <person name="Raymond F."/>
            <person name="Brodeur S."/>
            <person name="Corbeil J."/>
            <person name="Isabel S."/>
            <person name="Omar R.F."/>
            <person name="Bergeron M.G."/>
        </authorList>
    </citation>
    <scope>NUCLEOTIDE SEQUENCE [LARGE SCALE GENOMIC DNA]</scope>
    <source>
        <strain evidence="3 4">CCRI-19302</strain>
    </source>
</reference>
<dbReference type="EMBL" id="QICS01000012">
    <property type="protein sequence ID" value="PXV86635.1"/>
    <property type="molecule type" value="Genomic_DNA"/>
</dbReference>
<dbReference type="Proteomes" id="UP000216411">
    <property type="component" value="Unassembled WGS sequence"/>
</dbReference>
<dbReference type="EMBL" id="NOKA02000005">
    <property type="protein sequence ID" value="RDY32143.1"/>
    <property type="molecule type" value="Genomic_DNA"/>
</dbReference>
<dbReference type="Pfam" id="PF01636">
    <property type="entry name" value="APH"/>
    <property type="match status" value="1"/>
</dbReference>
<reference evidence="3" key="3">
    <citation type="submission" date="2018-07" db="EMBL/GenBank/DDBJ databases">
        <authorList>
            <person name="Quirk P.G."/>
            <person name="Krulwich T.A."/>
        </authorList>
    </citation>
    <scope>NUCLEOTIDE SEQUENCE</scope>
    <source>
        <strain evidence="3">CCRI-19302</strain>
    </source>
</reference>
<evidence type="ECO:0000313" key="2">
    <source>
        <dbReference type="EMBL" id="PXV86635.1"/>
    </source>
</evidence>